<dbReference type="GO" id="GO:0004180">
    <property type="term" value="F:carboxypeptidase activity"/>
    <property type="evidence" value="ECO:0007669"/>
    <property type="project" value="UniProtKB-KW"/>
</dbReference>
<dbReference type="CDD" id="cd07062">
    <property type="entry name" value="Peptidase_S66_mccF_like"/>
    <property type="match status" value="1"/>
</dbReference>
<dbReference type="Gene3D" id="3.40.50.10740">
    <property type="entry name" value="Class I glutamine amidotransferase-like"/>
    <property type="match status" value="1"/>
</dbReference>
<keyword evidence="7" id="KW-0121">Carboxypeptidase</keyword>
<evidence type="ECO:0000313" key="7">
    <source>
        <dbReference type="EMBL" id="RAV12704.1"/>
    </source>
</evidence>
<feature type="active site" description="Charge relay system" evidence="3">
    <location>
        <position position="291"/>
    </location>
</feature>
<evidence type="ECO:0000259" key="5">
    <source>
        <dbReference type="Pfam" id="PF02016"/>
    </source>
</evidence>
<accession>A0A329LYD9</accession>
<dbReference type="PANTHER" id="PTHR30237">
    <property type="entry name" value="MURAMOYLTETRAPEPTIDE CARBOXYPEPTIDASE"/>
    <property type="match status" value="1"/>
</dbReference>
<evidence type="ECO:0000256" key="3">
    <source>
        <dbReference type="PIRSR" id="PIRSR028757-1"/>
    </source>
</evidence>
<keyword evidence="2" id="KW-0378">Hydrolase</keyword>
<protein>
    <submittedName>
        <fullName evidence="7">LD-carboxypeptidase</fullName>
    </submittedName>
</protein>
<name>A0A329LYD9_9BACL</name>
<dbReference type="Pfam" id="PF02016">
    <property type="entry name" value="Peptidase_S66"/>
    <property type="match status" value="1"/>
</dbReference>
<dbReference type="Gene3D" id="3.50.30.60">
    <property type="entry name" value="LD-carboxypeptidase A C-terminal domain-like"/>
    <property type="match status" value="1"/>
</dbReference>
<feature type="domain" description="LD-carboxypeptidase N-terminal" evidence="5">
    <location>
        <begin position="75"/>
        <end position="194"/>
    </location>
</feature>
<dbReference type="InterPro" id="IPR040921">
    <property type="entry name" value="Peptidase_S66C"/>
</dbReference>
<keyword evidence="8" id="KW-1185">Reference proteome</keyword>
<organism evidence="7 8">
    <name type="scientific">Paenibacillus contaminans</name>
    <dbReference type="NCBI Taxonomy" id="450362"/>
    <lineage>
        <taxon>Bacteria</taxon>
        <taxon>Bacillati</taxon>
        <taxon>Bacillota</taxon>
        <taxon>Bacilli</taxon>
        <taxon>Bacillales</taxon>
        <taxon>Paenibacillaceae</taxon>
        <taxon>Paenibacillus</taxon>
    </lineage>
</organism>
<comment type="similarity">
    <text evidence="1">Belongs to the peptidase S66 family.</text>
</comment>
<dbReference type="Pfam" id="PF17676">
    <property type="entry name" value="Peptidase_S66C"/>
    <property type="match status" value="1"/>
</dbReference>
<evidence type="ECO:0000256" key="2">
    <source>
        <dbReference type="ARBA" id="ARBA00022801"/>
    </source>
</evidence>
<dbReference type="SUPFAM" id="SSF52317">
    <property type="entry name" value="Class I glutamine amidotransferase-like"/>
    <property type="match status" value="1"/>
</dbReference>
<dbReference type="Proteomes" id="UP000250369">
    <property type="component" value="Unassembled WGS sequence"/>
</dbReference>
<dbReference type="InterPro" id="IPR027478">
    <property type="entry name" value="LdcA_N"/>
</dbReference>
<dbReference type="EMBL" id="QMFB01000032">
    <property type="protein sequence ID" value="RAV12704.1"/>
    <property type="molecule type" value="Genomic_DNA"/>
</dbReference>
<dbReference type="InterPro" id="IPR040449">
    <property type="entry name" value="Peptidase_S66_N"/>
</dbReference>
<reference evidence="7 8" key="1">
    <citation type="journal article" date="2009" name="Int. J. Syst. Evol. Microbiol.">
        <title>Paenibacillus contaminans sp. nov., isolated from a contaminated laboratory plate.</title>
        <authorList>
            <person name="Chou J.H."/>
            <person name="Lee J.H."/>
            <person name="Lin M.C."/>
            <person name="Chang P.S."/>
            <person name="Arun A.B."/>
            <person name="Young C.C."/>
            <person name="Chen W.M."/>
        </authorList>
    </citation>
    <scope>NUCLEOTIDE SEQUENCE [LARGE SCALE GENOMIC DNA]</scope>
    <source>
        <strain evidence="7 8">CKOBP-6</strain>
    </source>
</reference>
<evidence type="ECO:0000259" key="6">
    <source>
        <dbReference type="Pfam" id="PF17676"/>
    </source>
</evidence>
<dbReference type="InterPro" id="IPR029062">
    <property type="entry name" value="Class_I_gatase-like"/>
</dbReference>
<evidence type="ECO:0000256" key="4">
    <source>
        <dbReference type="SAM" id="MobiDB-lite"/>
    </source>
</evidence>
<gene>
    <name evidence="7" type="ORF">DQG23_34320</name>
</gene>
<feature type="domain" description="LD-carboxypeptidase C-terminal" evidence="6">
    <location>
        <begin position="260"/>
        <end position="374"/>
    </location>
</feature>
<keyword evidence="7" id="KW-0645">Protease</keyword>
<dbReference type="PANTHER" id="PTHR30237:SF6">
    <property type="entry name" value="CARBOXYPEPTIDASE YOCD-RELATED"/>
    <property type="match status" value="1"/>
</dbReference>
<dbReference type="SUPFAM" id="SSF141986">
    <property type="entry name" value="LD-carboxypeptidase A C-terminal domain-like"/>
    <property type="match status" value="1"/>
</dbReference>
<evidence type="ECO:0000313" key="8">
    <source>
        <dbReference type="Proteomes" id="UP000250369"/>
    </source>
</evidence>
<feature type="active site" description="Charge relay system" evidence="3">
    <location>
        <position position="359"/>
    </location>
</feature>
<sequence length="390" mass="42366">MEANVPAQAFWRSVIGSYTNGNYAEIRESGWDGPIQTFISGSRSERTGGGHPTPTPPSARTTETIPAKLKPWDEIRIVAPSKSMSRLLPEHVALAKQRLEQLGLRVTFGKHVMETDAFDSSTVETRIADLHDAFRDPNVKGILAVLGGENCNQLLRRLDYALIRENPKILCGYSDITALGNAIAAKAGLVTYSGPNFSSFAMPEGLSYTREGFVRCLMQEAPFEIRPAAVWSDDPWYRSDAPRTFIPNDGWTVIQPGEATGKIIGGNLCTLNLLQGTEFMPSLDGSVLFVEDDYIVSPETFDRDLQSLIHQPGFEGVKGIVIGRFQIGSRMTPDKLAAIVRSKPELAGIPVIADVDFGHTTPQLTFPIGGTAALAAPDGEEGAKLTIVDH</sequence>
<feature type="active site" description="Nucleophile" evidence="3">
    <location>
        <position position="174"/>
    </location>
</feature>
<comment type="caution">
    <text evidence="7">The sequence shown here is derived from an EMBL/GenBank/DDBJ whole genome shotgun (WGS) entry which is preliminary data.</text>
</comment>
<dbReference type="AlphaFoldDB" id="A0A329LYD9"/>
<feature type="region of interest" description="Disordered" evidence="4">
    <location>
        <begin position="38"/>
        <end position="62"/>
    </location>
</feature>
<dbReference type="InterPro" id="IPR003507">
    <property type="entry name" value="S66_fam"/>
</dbReference>
<dbReference type="InterPro" id="IPR027461">
    <property type="entry name" value="Carboxypeptidase_A_C_sf"/>
</dbReference>
<dbReference type="PIRSF" id="PIRSF028757">
    <property type="entry name" value="LD-carboxypeptidase"/>
    <property type="match status" value="1"/>
</dbReference>
<evidence type="ECO:0000256" key="1">
    <source>
        <dbReference type="ARBA" id="ARBA00010233"/>
    </source>
</evidence>
<proteinExistence type="inferred from homology"/>